<accession>A0ABT3RF87</accession>
<evidence type="ECO:0000256" key="1">
    <source>
        <dbReference type="SAM" id="Phobius"/>
    </source>
</evidence>
<protein>
    <recommendedName>
        <fullName evidence="4">Preprotein translocase subunit SecE</fullName>
    </recommendedName>
</protein>
<evidence type="ECO:0008006" key="4">
    <source>
        <dbReference type="Google" id="ProtNLM"/>
    </source>
</evidence>
<feature type="transmembrane region" description="Helical" evidence="1">
    <location>
        <begin position="42"/>
        <end position="66"/>
    </location>
</feature>
<name>A0ABT3RF87_9BACT</name>
<dbReference type="EMBL" id="JAPFQO010000007">
    <property type="protein sequence ID" value="MCX2740513.1"/>
    <property type="molecule type" value="Genomic_DNA"/>
</dbReference>
<proteinExistence type="predicted"/>
<organism evidence="2 3">
    <name type="scientific">Pontibacter anaerobius</name>
    <dbReference type="NCBI Taxonomy" id="2993940"/>
    <lineage>
        <taxon>Bacteria</taxon>
        <taxon>Pseudomonadati</taxon>
        <taxon>Bacteroidota</taxon>
        <taxon>Cytophagia</taxon>
        <taxon>Cytophagales</taxon>
        <taxon>Hymenobacteraceae</taxon>
        <taxon>Pontibacter</taxon>
    </lineage>
</organism>
<evidence type="ECO:0000313" key="2">
    <source>
        <dbReference type="EMBL" id="MCX2740513.1"/>
    </source>
</evidence>
<reference evidence="2 3" key="1">
    <citation type="submission" date="2022-11" db="EMBL/GenBank/DDBJ databases">
        <title>The characterization of three novel Bacteroidetes species and genomic analysis of their roles in tidal elemental geochemical cycles.</title>
        <authorList>
            <person name="Ma K.-J."/>
        </authorList>
    </citation>
    <scope>NUCLEOTIDE SEQUENCE [LARGE SCALE GENOMIC DNA]</scope>
    <source>
        <strain evidence="2 3">M82</strain>
    </source>
</reference>
<keyword evidence="1" id="KW-0472">Membrane</keyword>
<comment type="caution">
    <text evidence="2">The sequence shown here is derived from an EMBL/GenBank/DDBJ whole genome shotgun (WGS) entry which is preliminary data.</text>
</comment>
<keyword evidence="1" id="KW-0812">Transmembrane</keyword>
<keyword evidence="1" id="KW-1133">Transmembrane helix</keyword>
<evidence type="ECO:0000313" key="3">
    <source>
        <dbReference type="Proteomes" id="UP001207228"/>
    </source>
</evidence>
<dbReference type="Proteomes" id="UP001207228">
    <property type="component" value="Unassembled WGS sequence"/>
</dbReference>
<gene>
    <name evidence="2" type="ORF">OO017_11195</name>
</gene>
<sequence length="70" mass="7975">MLKLKNAPFTKTKQKKKLEKLDIHDFSDLSLEERTFRRTLEWGAAAISLVLSALALYLIGGVEVLMRLIT</sequence>
<keyword evidence="3" id="KW-1185">Reference proteome</keyword>
<dbReference type="RefSeq" id="WP_266052578.1">
    <property type="nucleotide sequence ID" value="NZ_JAPFQO010000007.1"/>
</dbReference>